<evidence type="ECO:0000256" key="19">
    <source>
        <dbReference type="RuleBase" id="RU004334"/>
    </source>
</evidence>
<evidence type="ECO:0000256" key="16">
    <source>
        <dbReference type="ARBA" id="ARBA00037362"/>
    </source>
</evidence>
<dbReference type="AlphaFoldDB" id="A0A8C3NCE8"/>
<evidence type="ECO:0000256" key="17">
    <source>
        <dbReference type="ARBA" id="ARBA00040912"/>
    </source>
</evidence>
<sequence length="429" mass="47636">MEGTHRDRQGHAGTAGDTEGPDDPSLRGDNSLSPTAPGDIGSGTATRDPPGDTEPDGDKVCAVCGDRANGYHFHVLSCEGCKGFFRRSILKGVRFTCPLARRCAVTKAKRRQCQACRLQKCLDVGMRRDMIMSEEALRRRRELRGQRGQPGAQRGQPGGQRGHEGLTAEQQELIALLIGAHQRTFDSSFSQFMHSWVSGHSPVPKRDPLSPMGHPCPCGCPHCPHGGPSHALPDALSLLPQFADLSTFMIQQVIKFAKEIPVFRSLPLEAQISLLKGATLGICQIRYNTVFNPRTKAWECGQRCYTIRDGALAGFQQVYLEPLLKFHESLRRLRLHEAEYALLQAMLLFSPDHAGIAQREVIDQFQEKVALALKSYIDHQHPPEEGRFLYAKLLLLLTELQTLKVENTRQILHIQDLSAMTPLLSEIIS</sequence>
<keyword evidence="10 19" id="KW-0238">DNA-binding</keyword>
<evidence type="ECO:0000256" key="8">
    <source>
        <dbReference type="ARBA" id="ARBA00022833"/>
    </source>
</evidence>
<evidence type="ECO:0000256" key="11">
    <source>
        <dbReference type="ARBA" id="ARBA00023159"/>
    </source>
</evidence>
<reference evidence="21" key="1">
    <citation type="submission" date="2020-02" db="EMBL/GenBank/DDBJ databases">
        <authorList>
            <person name="Enbody D E."/>
            <person name="Pettersson E M."/>
        </authorList>
    </citation>
    <scope>NUCLEOTIDE SEQUENCE [LARGE SCALE GENOMIC DNA]</scope>
</reference>
<evidence type="ECO:0000313" key="21">
    <source>
        <dbReference type="Ensembl" id="ENSCPVP00000017935.1"/>
    </source>
</evidence>
<keyword evidence="14" id="KW-0206">Cytoskeleton</keyword>
<comment type="subcellular location">
    <subcellularLocation>
        <location evidence="2">Cytoplasm</location>
        <location evidence="2">Cytoskeleton</location>
    </subcellularLocation>
    <subcellularLocation>
        <location evidence="19">Nucleus</location>
    </subcellularLocation>
</comment>
<dbReference type="GO" id="GO:0005634">
    <property type="term" value="C:nucleus"/>
    <property type="evidence" value="ECO:0007669"/>
    <property type="project" value="UniProtKB-SubCell"/>
</dbReference>
<dbReference type="PANTHER" id="PTHR24082:SF231">
    <property type="entry name" value="NUCLEAR RECEPTOR SUBFAMILY 1 GROUP I MEMBER 3"/>
    <property type="match status" value="1"/>
</dbReference>
<dbReference type="Gene3D" id="3.30.50.10">
    <property type="entry name" value="Erythroid Transcription Factor GATA-1, subunit A"/>
    <property type="match status" value="1"/>
</dbReference>
<dbReference type="Ensembl" id="ENSCPVT00000018736.2">
    <property type="protein sequence ID" value="ENSCPVP00000017935.1"/>
    <property type="gene ID" value="ENSCPVG00000013096.2"/>
</dbReference>
<evidence type="ECO:0000256" key="20">
    <source>
        <dbReference type="SAM" id="MobiDB-lite"/>
    </source>
</evidence>
<feature type="region of interest" description="Disordered" evidence="20">
    <location>
        <begin position="1"/>
        <end position="56"/>
    </location>
</feature>
<keyword evidence="11" id="KW-0010">Activator</keyword>
<dbReference type="GO" id="GO:0045944">
    <property type="term" value="P:positive regulation of transcription by RNA polymerase II"/>
    <property type="evidence" value="ECO:0007669"/>
    <property type="project" value="TreeGrafter"/>
</dbReference>
<dbReference type="GO" id="GO:0000122">
    <property type="term" value="P:negative regulation of transcription by RNA polymerase II"/>
    <property type="evidence" value="ECO:0007669"/>
    <property type="project" value="TreeGrafter"/>
</dbReference>
<proteinExistence type="inferred from homology"/>
<dbReference type="PRINTS" id="PR00047">
    <property type="entry name" value="STROIDFINGER"/>
</dbReference>
<dbReference type="SUPFAM" id="SSF57716">
    <property type="entry name" value="Glucocorticoid receptor-like (DNA-binding domain)"/>
    <property type="match status" value="1"/>
</dbReference>
<evidence type="ECO:0000256" key="12">
    <source>
        <dbReference type="ARBA" id="ARBA00023163"/>
    </source>
</evidence>
<feature type="compositionally biased region" description="Low complexity" evidence="20">
    <location>
        <begin position="146"/>
        <end position="155"/>
    </location>
</feature>
<dbReference type="FunFam" id="3.30.50.10:FF:000030">
    <property type="entry name" value="Nuclear Hormone Receptor family"/>
    <property type="match status" value="1"/>
</dbReference>
<keyword evidence="8 19" id="KW-0862">Zinc</keyword>
<comment type="similarity">
    <text evidence="3">Belongs to the nuclear hormone receptor family. NR1 subfamily.</text>
</comment>
<evidence type="ECO:0000256" key="15">
    <source>
        <dbReference type="ARBA" id="ARBA00023242"/>
    </source>
</evidence>
<dbReference type="Proteomes" id="UP000694382">
    <property type="component" value="Chromosome 25"/>
</dbReference>
<dbReference type="PANTHER" id="PTHR24082">
    <property type="entry name" value="NUCLEAR HORMONE RECEPTOR"/>
    <property type="match status" value="1"/>
</dbReference>
<evidence type="ECO:0000256" key="6">
    <source>
        <dbReference type="ARBA" id="ARBA00022723"/>
    </source>
</evidence>
<dbReference type="PROSITE" id="PS00031">
    <property type="entry name" value="NUCLEAR_REC_DBD_1"/>
    <property type="match status" value="1"/>
</dbReference>
<dbReference type="GO" id="GO:0000978">
    <property type="term" value="F:RNA polymerase II cis-regulatory region sequence-specific DNA binding"/>
    <property type="evidence" value="ECO:0007669"/>
    <property type="project" value="TreeGrafter"/>
</dbReference>
<dbReference type="InterPro" id="IPR000536">
    <property type="entry name" value="Nucl_hrmn_rcpt_lig-bd"/>
</dbReference>
<keyword evidence="22" id="KW-1185">Reference proteome</keyword>
<evidence type="ECO:0000256" key="4">
    <source>
        <dbReference type="ARBA" id="ARBA00022490"/>
    </source>
</evidence>
<dbReference type="GO" id="GO:0005856">
    <property type="term" value="C:cytoskeleton"/>
    <property type="evidence" value="ECO:0007669"/>
    <property type="project" value="UniProtKB-SubCell"/>
</dbReference>
<dbReference type="GO" id="GO:0004879">
    <property type="term" value="F:nuclear receptor activity"/>
    <property type="evidence" value="ECO:0007669"/>
    <property type="project" value="InterPro"/>
</dbReference>
<dbReference type="InterPro" id="IPR001628">
    <property type="entry name" value="Znf_hrmn_rcpt"/>
</dbReference>
<keyword evidence="15 19" id="KW-0539">Nucleus</keyword>
<evidence type="ECO:0000256" key="1">
    <source>
        <dbReference type="ARBA" id="ARBA00003008"/>
    </source>
</evidence>
<feature type="compositionally biased region" description="Basic and acidic residues" evidence="20">
    <location>
        <begin position="1"/>
        <end position="10"/>
    </location>
</feature>
<evidence type="ECO:0000256" key="2">
    <source>
        <dbReference type="ARBA" id="ARBA00004245"/>
    </source>
</evidence>
<keyword evidence="12 19" id="KW-0804">Transcription</keyword>
<dbReference type="SMART" id="SM00430">
    <property type="entry name" value="HOLI"/>
    <property type="match status" value="1"/>
</dbReference>
<evidence type="ECO:0000256" key="13">
    <source>
        <dbReference type="ARBA" id="ARBA00023170"/>
    </source>
</evidence>
<dbReference type="Pfam" id="PF00104">
    <property type="entry name" value="Hormone_recep"/>
    <property type="match status" value="1"/>
</dbReference>
<keyword evidence="7 19" id="KW-0863">Zinc-finger</keyword>
<comment type="function">
    <text evidence="16">Binds and transactivates the retinoic acid response elements that control expression of the retinoic acid receptor beta 2 and alcohol dehydrogenase 3 genes. Transactivates both the phenobarbital responsive element module of the human CYP2B6 gene and the CYP3A4 xenobiotic response element.</text>
</comment>
<evidence type="ECO:0000256" key="18">
    <source>
        <dbReference type="ARBA" id="ARBA00043125"/>
    </source>
</evidence>
<evidence type="ECO:0000256" key="5">
    <source>
        <dbReference type="ARBA" id="ARBA00022553"/>
    </source>
</evidence>
<protein>
    <recommendedName>
        <fullName evidence="17">Nuclear receptor subfamily 1 group I member 3</fullName>
    </recommendedName>
    <alternativeName>
        <fullName evidence="18">Constitutive androstane receptor</fullName>
    </alternativeName>
</protein>
<evidence type="ECO:0000256" key="9">
    <source>
        <dbReference type="ARBA" id="ARBA00023015"/>
    </source>
</evidence>
<evidence type="ECO:0000256" key="10">
    <source>
        <dbReference type="ARBA" id="ARBA00023125"/>
    </source>
</evidence>
<dbReference type="InterPro" id="IPR050234">
    <property type="entry name" value="Nuclear_hormone_rcpt_NR1"/>
</dbReference>
<dbReference type="SMART" id="SM00399">
    <property type="entry name" value="ZnF_C4"/>
    <property type="match status" value="1"/>
</dbReference>
<evidence type="ECO:0000256" key="14">
    <source>
        <dbReference type="ARBA" id="ARBA00023212"/>
    </source>
</evidence>
<keyword evidence="6 19" id="KW-0479">Metal-binding</keyword>
<evidence type="ECO:0000313" key="22">
    <source>
        <dbReference type="Proteomes" id="UP000694382"/>
    </source>
</evidence>
<reference evidence="21" key="3">
    <citation type="submission" date="2025-09" db="UniProtKB">
        <authorList>
            <consortium name="Ensembl"/>
        </authorList>
    </citation>
    <scope>IDENTIFICATION</scope>
</reference>
<evidence type="ECO:0000256" key="7">
    <source>
        <dbReference type="ARBA" id="ARBA00022771"/>
    </source>
</evidence>
<dbReference type="CDD" id="cd07156">
    <property type="entry name" value="NR_DBD_VDR_like"/>
    <property type="match status" value="1"/>
</dbReference>
<dbReference type="PRINTS" id="PR00546">
    <property type="entry name" value="THYROIDHORMR"/>
</dbReference>
<dbReference type="PROSITE" id="PS51843">
    <property type="entry name" value="NR_LBD"/>
    <property type="match status" value="1"/>
</dbReference>
<dbReference type="InterPro" id="IPR001728">
    <property type="entry name" value="ThyrH_rcpt"/>
</dbReference>
<keyword evidence="5" id="KW-0597">Phosphoprotein</keyword>
<dbReference type="Pfam" id="PF00105">
    <property type="entry name" value="zf-C4"/>
    <property type="match status" value="1"/>
</dbReference>
<comment type="function">
    <text evidence="1">Nuclear hormone receptor that can act as a repressor or activator of transcription. High affinity receptor for thyroid hormones, including triiodothyronine and thyroxine.</text>
</comment>
<reference evidence="21" key="2">
    <citation type="submission" date="2025-08" db="UniProtKB">
        <authorList>
            <consortium name="Ensembl"/>
        </authorList>
    </citation>
    <scope>IDENTIFICATION</scope>
</reference>
<keyword evidence="13 19" id="KW-0675">Receptor</keyword>
<dbReference type="InterPro" id="IPR035500">
    <property type="entry name" value="NHR-like_dom_sf"/>
</dbReference>
<keyword evidence="4" id="KW-0963">Cytoplasm</keyword>
<dbReference type="PRINTS" id="PR00398">
    <property type="entry name" value="STRDHORMONER"/>
</dbReference>
<keyword evidence="9 19" id="KW-0805">Transcription regulation</keyword>
<accession>A0A8C3NCE8</accession>
<evidence type="ECO:0000256" key="3">
    <source>
        <dbReference type="ARBA" id="ARBA00008092"/>
    </source>
</evidence>
<dbReference type="GO" id="GO:0030154">
    <property type="term" value="P:cell differentiation"/>
    <property type="evidence" value="ECO:0007669"/>
    <property type="project" value="TreeGrafter"/>
</dbReference>
<dbReference type="SUPFAM" id="SSF48508">
    <property type="entry name" value="Nuclear receptor ligand-binding domain"/>
    <property type="match status" value="1"/>
</dbReference>
<name>A0A8C3NCE8_GEOPR</name>
<dbReference type="Gene3D" id="1.10.565.10">
    <property type="entry name" value="Retinoid X Receptor"/>
    <property type="match status" value="1"/>
</dbReference>
<dbReference type="InterPro" id="IPR001723">
    <property type="entry name" value="Nuclear_hrmn_rcpt"/>
</dbReference>
<feature type="region of interest" description="Disordered" evidence="20">
    <location>
        <begin position="141"/>
        <end position="163"/>
    </location>
</feature>
<dbReference type="InterPro" id="IPR013088">
    <property type="entry name" value="Znf_NHR/GATA"/>
</dbReference>
<organism evidence="21 22">
    <name type="scientific">Geospiza parvula</name>
    <name type="common">Small tree-finch</name>
    <name type="synonym">Camarhynchus parvulus</name>
    <dbReference type="NCBI Taxonomy" id="87175"/>
    <lineage>
        <taxon>Eukaryota</taxon>
        <taxon>Metazoa</taxon>
        <taxon>Chordata</taxon>
        <taxon>Craniata</taxon>
        <taxon>Vertebrata</taxon>
        <taxon>Euteleostomi</taxon>
        <taxon>Archelosauria</taxon>
        <taxon>Archosauria</taxon>
        <taxon>Dinosauria</taxon>
        <taxon>Saurischia</taxon>
        <taxon>Theropoda</taxon>
        <taxon>Coelurosauria</taxon>
        <taxon>Aves</taxon>
        <taxon>Neognathae</taxon>
        <taxon>Neoaves</taxon>
        <taxon>Telluraves</taxon>
        <taxon>Australaves</taxon>
        <taxon>Passeriformes</taxon>
        <taxon>Thraupidae</taxon>
        <taxon>Camarhynchus</taxon>
    </lineage>
</organism>
<dbReference type="PROSITE" id="PS51030">
    <property type="entry name" value="NUCLEAR_REC_DBD_2"/>
    <property type="match status" value="1"/>
</dbReference>
<dbReference type="GO" id="GO:0008270">
    <property type="term" value="F:zinc ion binding"/>
    <property type="evidence" value="ECO:0007669"/>
    <property type="project" value="UniProtKB-KW"/>
</dbReference>